<organism evidence="2 3">
    <name type="scientific">Iris pallida</name>
    <name type="common">Sweet iris</name>
    <dbReference type="NCBI Taxonomy" id="29817"/>
    <lineage>
        <taxon>Eukaryota</taxon>
        <taxon>Viridiplantae</taxon>
        <taxon>Streptophyta</taxon>
        <taxon>Embryophyta</taxon>
        <taxon>Tracheophyta</taxon>
        <taxon>Spermatophyta</taxon>
        <taxon>Magnoliopsida</taxon>
        <taxon>Liliopsida</taxon>
        <taxon>Asparagales</taxon>
        <taxon>Iridaceae</taxon>
        <taxon>Iridoideae</taxon>
        <taxon>Irideae</taxon>
        <taxon>Iris</taxon>
    </lineage>
</organism>
<keyword evidence="3" id="KW-1185">Reference proteome</keyword>
<dbReference type="Proteomes" id="UP001140949">
    <property type="component" value="Unassembled WGS sequence"/>
</dbReference>
<reference evidence="2" key="2">
    <citation type="submission" date="2023-04" db="EMBL/GenBank/DDBJ databases">
        <authorList>
            <person name="Bruccoleri R.E."/>
            <person name="Oakeley E.J."/>
            <person name="Faust A.-M."/>
            <person name="Dessus-Babus S."/>
            <person name="Altorfer M."/>
            <person name="Burckhardt D."/>
            <person name="Oertli M."/>
            <person name="Naumann U."/>
            <person name="Petersen F."/>
            <person name="Wong J."/>
        </authorList>
    </citation>
    <scope>NUCLEOTIDE SEQUENCE</scope>
    <source>
        <strain evidence="2">GSM-AAB239-AS_SAM_17_03QT</strain>
        <tissue evidence="2">Leaf</tissue>
    </source>
</reference>
<gene>
    <name evidence="2" type="ORF">M6B38_240640</name>
</gene>
<feature type="compositionally biased region" description="Pro residues" evidence="1">
    <location>
        <begin position="10"/>
        <end position="22"/>
    </location>
</feature>
<evidence type="ECO:0000313" key="2">
    <source>
        <dbReference type="EMBL" id="KAJ6792161.1"/>
    </source>
</evidence>
<comment type="caution">
    <text evidence="2">The sequence shown here is derived from an EMBL/GenBank/DDBJ whole genome shotgun (WGS) entry which is preliminary data.</text>
</comment>
<dbReference type="EMBL" id="JANAVB010044020">
    <property type="protein sequence ID" value="KAJ6792161.1"/>
    <property type="molecule type" value="Genomic_DNA"/>
</dbReference>
<proteinExistence type="predicted"/>
<feature type="region of interest" description="Disordered" evidence="1">
    <location>
        <begin position="1"/>
        <end position="50"/>
    </location>
</feature>
<dbReference type="AlphaFoldDB" id="A0AAX6DK81"/>
<sequence>MKKREKRKPSTPPSYPPLPQANPNPNLRKKKKKKKKEDGRNKTQQISSRAIEKVVVHPLVLSASRQLQPRRPQHQSCHRVCFGSSFKGTVDVTNSYAVPLKRMKETLASGS</sequence>
<accession>A0AAX6DK81</accession>
<evidence type="ECO:0000313" key="3">
    <source>
        <dbReference type="Proteomes" id="UP001140949"/>
    </source>
</evidence>
<protein>
    <submittedName>
        <fullName evidence="2">Uncharacterized protein</fullName>
    </submittedName>
</protein>
<name>A0AAX6DK81_IRIPA</name>
<reference evidence="2" key="1">
    <citation type="journal article" date="2023" name="GigaByte">
        <title>Genome assembly of the bearded iris, Iris pallida Lam.</title>
        <authorList>
            <person name="Bruccoleri R.E."/>
            <person name="Oakeley E.J."/>
            <person name="Faust A.M.E."/>
            <person name="Altorfer M."/>
            <person name="Dessus-Babus S."/>
            <person name="Burckhardt D."/>
            <person name="Oertli M."/>
            <person name="Naumann U."/>
            <person name="Petersen F."/>
            <person name="Wong J."/>
        </authorList>
    </citation>
    <scope>NUCLEOTIDE SEQUENCE</scope>
    <source>
        <strain evidence="2">GSM-AAB239-AS_SAM_17_03QT</strain>
    </source>
</reference>
<evidence type="ECO:0000256" key="1">
    <source>
        <dbReference type="SAM" id="MobiDB-lite"/>
    </source>
</evidence>